<organism evidence="2 3">
    <name type="scientific">Actinomyces ruminicola</name>
    <dbReference type="NCBI Taxonomy" id="332524"/>
    <lineage>
        <taxon>Bacteria</taxon>
        <taxon>Bacillati</taxon>
        <taxon>Actinomycetota</taxon>
        <taxon>Actinomycetes</taxon>
        <taxon>Actinomycetales</taxon>
        <taxon>Actinomycetaceae</taxon>
        <taxon>Actinomyces</taxon>
    </lineage>
</organism>
<dbReference type="STRING" id="332524.SAMN04487766_101322"/>
<feature type="compositionally biased region" description="Low complexity" evidence="1">
    <location>
        <begin position="44"/>
        <end position="61"/>
    </location>
</feature>
<name>A0A1H0AT89_9ACTO</name>
<dbReference type="Proteomes" id="UP000198541">
    <property type="component" value="Unassembled WGS sequence"/>
</dbReference>
<proteinExistence type="predicted"/>
<gene>
    <name evidence="2" type="ORF">SAMN05216355_102114</name>
</gene>
<feature type="region of interest" description="Disordered" evidence="1">
    <location>
        <begin position="1"/>
        <end position="20"/>
    </location>
</feature>
<feature type="compositionally biased region" description="Basic residues" evidence="1">
    <location>
        <begin position="1"/>
        <end position="12"/>
    </location>
</feature>
<protein>
    <recommendedName>
        <fullName evidence="4">Carbohydrate-binding domain-containing protein</fullName>
    </recommendedName>
</protein>
<evidence type="ECO:0000313" key="3">
    <source>
        <dbReference type="Proteomes" id="UP000198541"/>
    </source>
</evidence>
<feature type="compositionally biased region" description="Acidic residues" evidence="1">
    <location>
        <begin position="375"/>
        <end position="385"/>
    </location>
</feature>
<feature type="compositionally biased region" description="Low complexity" evidence="1">
    <location>
        <begin position="359"/>
        <end position="374"/>
    </location>
</feature>
<feature type="region of interest" description="Disordered" evidence="1">
    <location>
        <begin position="586"/>
        <end position="606"/>
    </location>
</feature>
<evidence type="ECO:0008006" key="4">
    <source>
        <dbReference type="Google" id="ProtNLM"/>
    </source>
</evidence>
<evidence type="ECO:0000256" key="1">
    <source>
        <dbReference type="SAM" id="MobiDB-lite"/>
    </source>
</evidence>
<accession>A0A1H0AT89</accession>
<reference evidence="3" key="1">
    <citation type="submission" date="2016-10" db="EMBL/GenBank/DDBJ databases">
        <authorList>
            <person name="Varghese N."/>
            <person name="Submissions S."/>
        </authorList>
    </citation>
    <scope>NUCLEOTIDE SEQUENCE [LARGE SCALE GENOMIC DNA]</scope>
    <source>
        <strain evidence="3">DSM 27982</strain>
    </source>
</reference>
<sequence length="606" mass="58620">MNNPLRRLHHNAHTATRTTRPARARLLAALAGVALVAGCSTGTDATGASSTNSSGANASDTESSGAAWTTITTAVAEASAGASVAEILAANADTSGAVAAVTADDDAGAYDAASATTITLSGDSASVTGDGAGGVGVDGGTITISAAGTYVLSGELTDGEVIVNADDAEVRLVLDGASITNADGPAIDIQDAGGAVVVLAEGSENTLIDGETYADTSEDAPTAALFSSDTVVITGTGSLRVTGNHNDAVSSKNGLVIQGAPTITVDAVDDGIRGKDYLVVSGGTITVTAGGDGLKSTEDDDETMGFIALGAADITITSGDDGVSATTDVTVDGTTLTVTAGGGQVNATSEEGFGGAPGQQGQAGDQAGAAASDSATDDTEDESGVDDAAKPKGVNAGVSYTQEDGTVTLDAADEGLQAAFINIAGGVLTITSGDDGINATNGDRVIEGYENVDSESDDGAVLTISGGQVQVSFTYSDGIDSNGSAHVTGGQVVVSGQAGSMDGAVDVNGESQIYGITGSPSVSTGDTITVTGADGTAWEMTSVFTSQYLTVLGLTEGEDYTVATTSGGSATGTAAALSSGMGGMMGAGPGGMGGEPPSDAAMDGQG</sequence>
<dbReference type="RefSeq" id="WP_092533754.1">
    <property type="nucleotide sequence ID" value="NZ_FNIM01000002.1"/>
</dbReference>
<feature type="region of interest" description="Disordered" evidence="1">
    <location>
        <begin position="339"/>
        <end position="398"/>
    </location>
</feature>
<evidence type="ECO:0000313" key="2">
    <source>
        <dbReference type="EMBL" id="SDN36539.1"/>
    </source>
</evidence>
<feature type="region of interest" description="Disordered" evidence="1">
    <location>
        <begin position="44"/>
        <end position="64"/>
    </location>
</feature>
<dbReference type="InterPro" id="IPR025584">
    <property type="entry name" value="Cthe_2159"/>
</dbReference>
<dbReference type="EMBL" id="FNIM01000002">
    <property type="protein sequence ID" value="SDN36539.1"/>
    <property type="molecule type" value="Genomic_DNA"/>
</dbReference>
<dbReference type="AlphaFoldDB" id="A0A1H0AT89"/>
<keyword evidence="3" id="KW-1185">Reference proteome</keyword>
<dbReference type="Pfam" id="PF14262">
    <property type="entry name" value="Cthe_2159"/>
    <property type="match status" value="1"/>
</dbReference>